<dbReference type="SUPFAM" id="SSF56784">
    <property type="entry name" value="HAD-like"/>
    <property type="match status" value="1"/>
</dbReference>
<evidence type="ECO:0000313" key="1">
    <source>
        <dbReference type="EMBL" id="GAI98334.1"/>
    </source>
</evidence>
<comment type="caution">
    <text evidence="1">The sequence shown here is derived from an EMBL/GenBank/DDBJ whole genome shotgun (WGS) entry which is preliminary data.</text>
</comment>
<dbReference type="EMBL" id="BARW01015737">
    <property type="protein sequence ID" value="GAI98334.1"/>
    <property type="molecule type" value="Genomic_DNA"/>
</dbReference>
<organism evidence="1">
    <name type="scientific">marine sediment metagenome</name>
    <dbReference type="NCBI Taxonomy" id="412755"/>
    <lineage>
        <taxon>unclassified sequences</taxon>
        <taxon>metagenomes</taxon>
        <taxon>ecological metagenomes</taxon>
    </lineage>
</organism>
<dbReference type="NCBIfam" id="TIGR01662">
    <property type="entry name" value="HAD-SF-IIIA"/>
    <property type="match status" value="1"/>
</dbReference>
<evidence type="ECO:0008006" key="2">
    <source>
        <dbReference type="Google" id="ProtNLM"/>
    </source>
</evidence>
<accession>X1V120</accession>
<feature type="non-terminal residue" evidence="1">
    <location>
        <position position="1"/>
    </location>
</feature>
<protein>
    <recommendedName>
        <fullName evidence="2">HAD family hydrolase</fullName>
    </recommendedName>
</protein>
<dbReference type="PANTHER" id="PTHR43434">
    <property type="entry name" value="PHOSPHOGLYCOLATE PHOSPHATASE"/>
    <property type="match status" value="1"/>
</dbReference>
<name>X1V120_9ZZZZ</name>
<proteinExistence type="predicted"/>
<gene>
    <name evidence="1" type="ORF">S12H4_27555</name>
</gene>
<dbReference type="PANTHER" id="PTHR43434:SF22">
    <property type="entry name" value="PHOSPHOGLYCOLATE PHOSPHATASE"/>
    <property type="match status" value="1"/>
</dbReference>
<dbReference type="GO" id="GO:0006281">
    <property type="term" value="P:DNA repair"/>
    <property type="evidence" value="ECO:0007669"/>
    <property type="project" value="TreeGrafter"/>
</dbReference>
<dbReference type="InterPro" id="IPR036412">
    <property type="entry name" value="HAD-like_sf"/>
</dbReference>
<dbReference type="InterPro" id="IPR023214">
    <property type="entry name" value="HAD_sf"/>
</dbReference>
<dbReference type="InterPro" id="IPR006439">
    <property type="entry name" value="HAD-SF_hydro_IA"/>
</dbReference>
<dbReference type="InterPro" id="IPR050155">
    <property type="entry name" value="HAD-like_hydrolase_sf"/>
</dbReference>
<dbReference type="Pfam" id="PF00702">
    <property type="entry name" value="Hydrolase"/>
    <property type="match status" value="1"/>
</dbReference>
<dbReference type="NCBIfam" id="TIGR01549">
    <property type="entry name" value="HAD-SF-IA-v1"/>
    <property type="match status" value="1"/>
</dbReference>
<dbReference type="GO" id="GO:0008967">
    <property type="term" value="F:phosphoglycolate phosphatase activity"/>
    <property type="evidence" value="ECO:0007669"/>
    <property type="project" value="TreeGrafter"/>
</dbReference>
<dbReference type="AlphaFoldDB" id="X1V120"/>
<dbReference type="Gene3D" id="3.40.50.1000">
    <property type="entry name" value="HAD superfamily/HAD-like"/>
    <property type="match status" value="1"/>
</dbReference>
<sequence length="224" mass="24936">LLDICMYIPVMQKRSEVLVKKYKLPEEAHDQLLELFGVDPKTNTIIEGGSIHEPRVNNLRNVRDFLQNFSVNATIGELSDIFDQVDDKVDFSAYIKPYPGVKELLEKLDATGVKIIVFTHDSTNPATKHMKSAGIRKHFDLILGIDVDSPYQRKPAPDMLQYACKVMDVDVTKSIVFGDDNRDMLLGKNAGNLGCIGVLTGKSTEKELVDADVILSSVAEVEIK</sequence>
<reference evidence="1" key="1">
    <citation type="journal article" date="2014" name="Front. Microbiol.">
        <title>High frequency of phylogenetically diverse reductive dehalogenase-homologous genes in deep subseafloor sedimentary metagenomes.</title>
        <authorList>
            <person name="Kawai M."/>
            <person name="Futagami T."/>
            <person name="Toyoda A."/>
            <person name="Takaki Y."/>
            <person name="Nishi S."/>
            <person name="Hori S."/>
            <person name="Arai W."/>
            <person name="Tsubouchi T."/>
            <person name="Morono Y."/>
            <person name="Uchiyama I."/>
            <person name="Ito T."/>
            <person name="Fujiyama A."/>
            <person name="Inagaki F."/>
            <person name="Takami H."/>
        </authorList>
    </citation>
    <scope>NUCLEOTIDE SEQUENCE</scope>
    <source>
        <strain evidence="1">Expedition CK06-06</strain>
    </source>
</reference>
<dbReference type="InterPro" id="IPR006549">
    <property type="entry name" value="HAD-SF_hydro_IIIA"/>
</dbReference>